<name>A0A8H6AN66_9HELO</name>
<reference evidence="2 3" key="1">
    <citation type="journal article" date="2020" name="Phytopathology">
        <title>A high-quality genome resource of Botrytis fragariae, a new and rapidly spreading fungal pathogen causing strawberry gray mold in the U.S.A.</title>
        <authorList>
            <person name="Wu Y."/>
            <person name="Saski C.A."/>
            <person name="Schnabel G."/>
            <person name="Xiao S."/>
            <person name="Hu M."/>
        </authorList>
    </citation>
    <scope>NUCLEOTIDE SEQUENCE [LARGE SCALE GENOMIC DNA]</scope>
    <source>
        <strain evidence="2 3">BVB16</strain>
    </source>
</reference>
<keyword evidence="3" id="KW-1185">Reference proteome</keyword>
<accession>A0A8H6AN66</accession>
<feature type="compositionally biased region" description="Basic and acidic residues" evidence="1">
    <location>
        <begin position="72"/>
        <end position="82"/>
    </location>
</feature>
<gene>
    <name evidence="2" type="ORF">Bfra_009828</name>
</gene>
<dbReference type="GeneID" id="59263857"/>
<protein>
    <submittedName>
        <fullName evidence="2">Uncharacterized protein</fullName>
    </submittedName>
</protein>
<dbReference type="RefSeq" id="XP_037189388.1">
    <property type="nucleotide sequence ID" value="XM_037340165.1"/>
</dbReference>
<sequence length="82" mass="9074">MFIILMRNETLETKPTVEPEEHITKKYITLSWARIQKRNLGVESMTNEVELNGNGNGNGNSNGNSNGYGDSGNKRKSECVSA</sequence>
<organism evidence="2 3">
    <name type="scientific">Botrytis fragariae</name>
    <dbReference type="NCBI Taxonomy" id="1964551"/>
    <lineage>
        <taxon>Eukaryota</taxon>
        <taxon>Fungi</taxon>
        <taxon>Dikarya</taxon>
        <taxon>Ascomycota</taxon>
        <taxon>Pezizomycotina</taxon>
        <taxon>Leotiomycetes</taxon>
        <taxon>Helotiales</taxon>
        <taxon>Sclerotiniaceae</taxon>
        <taxon>Botrytis</taxon>
    </lineage>
</organism>
<comment type="caution">
    <text evidence="2">The sequence shown here is derived from an EMBL/GenBank/DDBJ whole genome shotgun (WGS) entry which is preliminary data.</text>
</comment>
<dbReference type="AlphaFoldDB" id="A0A8H6AN66"/>
<proteinExistence type="predicted"/>
<evidence type="ECO:0000313" key="2">
    <source>
        <dbReference type="EMBL" id="KAF5870441.1"/>
    </source>
</evidence>
<dbReference type="Proteomes" id="UP000531561">
    <property type="component" value="Unassembled WGS sequence"/>
</dbReference>
<evidence type="ECO:0000256" key="1">
    <source>
        <dbReference type="SAM" id="MobiDB-lite"/>
    </source>
</evidence>
<dbReference type="OrthoDB" id="10441084at2759"/>
<feature type="region of interest" description="Disordered" evidence="1">
    <location>
        <begin position="46"/>
        <end position="82"/>
    </location>
</feature>
<evidence type="ECO:0000313" key="3">
    <source>
        <dbReference type="Proteomes" id="UP000531561"/>
    </source>
</evidence>
<dbReference type="EMBL" id="JABFCT010000014">
    <property type="protein sequence ID" value="KAF5870441.1"/>
    <property type="molecule type" value="Genomic_DNA"/>
</dbReference>